<dbReference type="InterPro" id="IPR049166">
    <property type="entry name" value="GH39_cat"/>
</dbReference>
<protein>
    <submittedName>
        <fullName evidence="5">Uncharacterized protein</fullName>
    </submittedName>
</protein>
<feature type="domain" description="Glycosyl hydrolases family 39 N-terminal catalytic" evidence="3">
    <location>
        <begin position="12"/>
        <end position="57"/>
    </location>
</feature>
<dbReference type="SUPFAM" id="SSF49265">
    <property type="entry name" value="Fibronectin type III"/>
    <property type="match status" value="1"/>
</dbReference>
<feature type="domain" description="Alpha-L-iduronidase C-terminal" evidence="4">
    <location>
        <begin position="96"/>
        <end position="150"/>
    </location>
</feature>
<dbReference type="Pfam" id="PF01229">
    <property type="entry name" value="Glyco_hydro_39"/>
    <property type="match status" value="1"/>
</dbReference>
<dbReference type="InterPro" id="IPR049167">
    <property type="entry name" value="GH39_C"/>
</dbReference>
<dbReference type="PANTHER" id="PTHR12631:SF8">
    <property type="entry name" value="ALPHA-L-IDURONIDASE"/>
    <property type="match status" value="1"/>
</dbReference>
<dbReference type="Pfam" id="PF21200">
    <property type="entry name" value="Glyco_hydro_39_C"/>
    <property type="match status" value="1"/>
</dbReference>
<sequence>MSIFNLPSRQDVAFVVYKLDNNHGNPFALWKEMGSPVFPSDGQFNALRLQQEPVRSLGPRILSSDILNLLLTLPLPGISLLHVCAKTVSPPLKVEGVRLISVSSYEVLVTWKDVQSRCILSFEVLYSVKSPRGPFKQVNEVDIIFTSFHHLLSQEDQSYFSRLVFHCSSGLLGTAQPKFIANRNQQDKIIM</sequence>
<evidence type="ECO:0000259" key="3">
    <source>
        <dbReference type="Pfam" id="PF01229"/>
    </source>
</evidence>
<keyword evidence="6" id="KW-1185">Reference proteome</keyword>
<dbReference type="PANTHER" id="PTHR12631">
    <property type="entry name" value="ALPHA-L-IDURONIDASE"/>
    <property type="match status" value="1"/>
</dbReference>
<organism evidence="5 6">
    <name type="scientific">Desmophyllum pertusum</name>
    <dbReference type="NCBI Taxonomy" id="174260"/>
    <lineage>
        <taxon>Eukaryota</taxon>
        <taxon>Metazoa</taxon>
        <taxon>Cnidaria</taxon>
        <taxon>Anthozoa</taxon>
        <taxon>Hexacorallia</taxon>
        <taxon>Scleractinia</taxon>
        <taxon>Caryophylliina</taxon>
        <taxon>Caryophylliidae</taxon>
        <taxon>Desmophyllum</taxon>
    </lineage>
</organism>
<evidence type="ECO:0000313" key="5">
    <source>
        <dbReference type="EMBL" id="KAJ7360156.1"/>
    </source>
</evidence>
<name>A0A9W9YNG3_9CNID</name>
<dbReference type="EMBL" id="MU827311">
    <property type="protein sequence ID" value="KAJ7360156.1"/>
    <property type="molecule type" value="Genomic_DNA"/>
</dbReference>
<evidence type="ECO:0000313" key="6">
    <source>
        <dbReference type="Proteomes" id="UP001163046"/>
    </source>
</evidence>
<dbReference type="AlphaFoldDB" id="A0A9W9YNG3"/>
<evidence type="ECO:0000259" key="4">
    <source>
        <dbReference type="Pfam" id="PF21200"/>
    </source>
</evidence>
<dbReference type="InterPro" id="IPR013783">
    <property type="entry name" value="Ig-like_fold"/>
</dbReference>
<dbReference type="InterPro" id="IPR051923">
    <property type="entry name" value="Glycosyl_Hydrolase_39"/>
</dbReference>
<dbReference type="Gene3D" id="2.60.40.1500">
    <property type="entry name" value="Glycosyl hydrolase domain, family 39"/>
    <property type="match status" value="1"/>
</dbReference>
<dbReference type="InterPro" id="IPR036116">
    <property type="entry name" value="FN3_sf"/>
</dbReference>
<evidence type="ECO:0000256" key="2">
    <source>
        <dbReference type="ARBA" id="ARBA00023295"/>
    </source>
</evidence>
<gene>
    <name evidence="5" type="ORF">OS493_018146</name>
</gene>
<dbReference type="OrthoDB" id="15153at2759"/>
<dbReference type="Gene3D" id="2.60.40.10">
    <property type="entry name" value="Immunoglobulins"/>
    <property type="match status" value="1"/>
</dbReference>
<dbReference type="Proteomes" id="UP001163046">
    <property type="component" value="Unassembled WGS sequence"/>
</dbReference>
<dbReference type="SUPFAM" id="SSF51011">
    <property type="entry name" value="Glycosyl hydrolase domain"/>
    <property type="match status" value="1"/>
</dbReference>
<comment type="caution">
    <text evidence="5">The sequence shown here is derived from an EMBL/GenBank/DDBJ whole genome shotgun (WGS) entry which is preliminary data.</text>
</comment>
<keyword evidence="2" id="KW-0326">Glycosidase</keyword>
<evidence type="ECO:0000256" key="1">
    <source>
        <dbReference type="ARBA" id="ARBA00022801"/>
    </source>
</evidence>
<reference evidence="5" key="1">
    <citation type="submission" date="2023-01" db="EMBL/GenBank/DDBJ databases">
        <title>Genome assembly of the deep-sea coral Lophelia pertusa.</title>
        <authorList>
            <person name="Herrera S."/>
            <person name="Cordes E."/>
        </authorList>
    </citation>
    <scope>NUCLEOTIDE SEQUENCE</scope>
    <source>
        <strain evidence="5">USNM1676648</strain>
        <tissue evidence="5">Polyp</tissue>
    </source>
</reference>
<proteinExistence type="predicted"/>
<keyword evidence="1" id="KW-0378">Hydrolase</keyword>
<dbReference type="GO" id="GO:0004553">
    <property type="term" value="F:hydrolase activity, hydrolyzing O-glycosyl compounds"/>
    <property type="evidence" value="ECO:0007669"/>
    <property type="project" value="TreeGrafter"/>
</dbReference>
<accession>A0A9W9YNG3</accession>